<gene>
    <name evidence="3" type="ORF">SPIL2461_LOCUS22592</name>
</gene>
<name>A0A812YA32_SYMPI</name>
<evidence type="ECO:0000313" key="3">
    <source>
        <dbReference type="EMBL" id="CAE7768697.1"/>
    </source>
</evidence>
<keyword evidence="4" id="KW-1185">Reference proteome</keyword>
<organism evidence="3 4">
    <name type="scientific">Symbiodinium pilosum</name>
    <name type="common">Dinoflagellate</name>
    <dbReference type="NCBI Taxonomy" id="2952"/>
    <lineage>
        <taxon>Eukaryota</taxon>
        <taxon>Sar</taxon>
        <taxon>Alveolata</taxon>
        <taxon>Dinophyceae</taxon>
        <taxon>Suessiales</taxon>
        <taxon>Symbiodiniaceae</taxon>
        <taxon>Symbiodinium</taxon>
    </lineage>
</organism>
<protein>
    <submittedName>
        <fullName evidence="3">Uncharacterized protein</fullName>
    </submittedName>
</protein>
<evidence type="ECO:0000256" key="1">
    <source>
        <dbReference type="SAM" id="Coils"/>
    </source>
</evidence>
<dbReference type="EMBL" id="CAJNIZ010047482">
    <property type="protein sequence ID" value="CAE7768697.1"/>
    <property type="molecule type" value="Genomic_DNA"/>
</dbReference>
<proteinExistence type="predicted"/>
<evidence type="ECO:0000313" key="4">
    <source>
        <dbReference type="Proteomes" id="UP000649617"/>
    </source>
</evidence>
<reference evidence="3" key="1">
    <citation type="submission" date="2021-02" db="EMBL/GenBank/DDBJ databases">
        <authorList>
            <person name="Dougan E. K."/>
            <person name="Rhodes N."/>
            <person name="Thang M."/>
            <person name="Chan C."/>
        </authorList>
    </citation>
    <scope>NUCLEOTIDE SEQUENCE</scope>
</reference>
<feature type="region of interest" description="Disordered" evidence="2">
    <location>
        <begin position="1"/>
        <end position="39"/>
    </location>
</feature>
<keyword evidence="1" id="KW-0175">Coiled coil</keyword>
<feature type="coiled-coil region" evidence="1">
    <location>
        <begin position="121"/>
        <end position="148"/>
    </location>
</feature>
<dbReference type="AlphaFoldDB" id="A0A812YA32"/>
<dbReference type="OrthoDB" id="422786at2759"/>
<dbReference type="Proteomes" id="UP000649617">
    <property type="component" value="Unassembled WGS sequence"/>
</dbReference>
<feature type="non-terminal residue" evidence="3">
    <location>
        <position position="406"/>
    </location>
</feature>
<evidence type="ECO:0000256" key="2">
    <source>
        <dbReference type="SAM" id="MobiDB-lite"/>
    </source>
</evidence>
<comment type="caution">
    <text evidence="3">The sequence shown here is derived from an EMBL/GenBank/DDBJ whole genome shotgun (WGS) entry which is preliminary data.</text>
</comment>
<sequence length="406" mass="43629">PTALQLAGAPGSSQDGQRSVLPRPAGLTTRGSAEDLAKEEEELKKLRRSGKGGLAKQIQAKLKIVADKKKEIDGLKEQLAEKPNKMSAPLCNGYTAELELHREALEKAVGELQAWLIALQDDAIENNVDAQQQRMDELAEAVKEYAASALTIKKPFTCAVEAQSADLVVCFRLAILPYRLGSTCPEGSGNTLGPLSRHVLKCTGKGDLSFAGAVRMLQKGAEAWAHWVTGFDMLGLMASGLPTLNGKLPVILPHELLHYLHANGMLGDALDGEEVVASLNAAMLGFFPERPILGDDGSYELPDCTPQCSATPLVTANANVVRFPVTELRADWKFYKVPGVILILVHMYMREDMLPANSLSPYPHPGQGQRASQSFPSLPVVLLDLIALPGAAQAIFSCLSGCGMWD</sequence>
<accession>A0A812YA32</accession>